<evidence type="ECO:0000256" key="1">
    <source>
        <dbReference type="SAM" id="MobiDB-lite"/>
    </source>
</evidence>
<protein>
    <recommendedName>
        <fullName evidence="2">LysR substrate-binding domain-containing protein</fullName>
    </recommendedName>
</protein>
<proteinExistence type="predicted"/>
<comment type="caution">
    <text evidence="3">The sequence shown here is derived from an EMBL/GenBank/DDBJ whole genome shotgun (WGS) entry which is preliminary data.</text>
</comment>
<dbReference type="InterPro" id="IPR005119">
    <property type="entry name" value="LysR_subst-bd"/>
</dbReference>
<organism evidence="3 4">
    <name type="scientific">Streptomyces gossypii</name>
    <dbReference type="NCBI Taxonomy" id="2883101"/>
    <lineage>
        <taxon>Bacteria</taxon>
        <taxon>Bacillati</taxon>
        <taxon>Actinomycetota</taxon>
        <taxon>Actinomycetes</taxon>
        <taxon>Kitasatosporales</taxon>
        <taxon>Streptomycetaceae</taxon>
        <taxon>Streptomyces</taxon>
    </lineage>
</organism>
<feature type="compositionally biased region" description="Polar residues" evidence="1">
    <location>
        <begin position="103"/>
        <end position="112"/>
    </location>
</feature>
<feature type="compositionally biased region" description="Basic and acidic residues" evidence="1">
    <location>
        <begin position="144"/>
        <end position="154"/>
    </location>
</feature>
<dbReference type="SUPFAM" id="SSF53850">
    <property type="entry name" value="Periplasmic binding protein-like II"/>
    <property type="match status" value="1"/>
</dbReference>
<dbReference type="RefSeq" id="WP_260220972.1">
    <property type="nucleotide sequence ID" value="NZ_JAJAGO010000014.1"/>
</dbReference>
<feature type="region of interest" description="Disordered" evidence="1">
    <location>
        <begin position="103"/>
        <end position="154"/>
    </location>
</feature>
<evidence type="ECO:0000313" key="4">
    <source>
        <dbReference type="Proteomes" id="UP001156389"/>
    </source>
</evidence>
<sequence length="154" mass="16727">MREVADATFVDMPRGSGQRKLVDDAFTRAELARRVLIEVSDITSIPDHVAHGLGVAFLFPRVAKAAGPAVRAVPLADAELSWTLSVVTSATRHPHARRTRFWTSSPTTSGTIACSDPRAALTMGSPTGLSDVLSESRQPRPHRPREYQSKPENT</sequence>
<evidence type="ECO:0000259" key="2">
    <source>
        <dbReference type="Pfam" id="PF03466"/>
    </source>
</evidence>
<dbReference type="EMBL" id="JAJAGO010000014">
    <property type="protein sequence ID" value="MCT2593547.1"/>
    <property type="molecule type" value="Genomic_DNA"/>
</dbReference>
<accession>A0ABT2K051</accession>
<keyword evidence="4" id="KW-1185">Reference proteome</keyword>
<evidence type="ECO:0000313" key="3">
    <source>
        <dbReference type="EMBL" id="MCT2593547.1"/>
    </source>
</evidence>
<gene>
    <name evidence="3" type="ORF">LHJ74_27200</name>
</gene>
<dbReference type="Gene3D" id="3.40.190.290">
    <property type="match status" value="1"/>
</dbReference>
<feature type="compositionally biased region" description="Polar residues" evidence="1">
    <location>
        <begin position="124"/>
        <end position="136"/>
    </location>
</feature>
<name>A0ABT2K051_9ACTN</name>
<dbReference type="Proteomes" id="UP001156389">
    <property type="component" value="Unassembled WGS sequence"/>
</dbReference>
<dbReference type="Pfam" id="PF03466">
    <property type="entry name" value="LysR_substrate"/>
    <property type="match status" value="1"/>
</dbReference>
<reference evidence="3 4" key="1">
    <citation type="submission" date="2021-10" db="EMBL/GenBank/DDBJ databases">
        <title>Streptomyces gossypii sp. nov., isolated from soil collected from cotton field.</title>
        <authorList>
            <person name="Ge X."/>
            <person name="Chen X."/>
            <person name="Liu W."/>
        </authorList>
    </citation>
    <scope>NUCLEOTIDE SEQUENCE [LARGE SCALE GENOMIC DNA]</scope>
    <source>
        <strain evidence="3 4">N2-109</strain>
    </source>
</reference>
<feature type="domain" description="LysR substrate-binding" evidence="2">
    <location>
        <begin position="2"/>
        <end position="102"/>
    </location>
</feature>